<dbReference type="Proteomes" id="UP000813385">
    <property type="component" value="Unassembled WGS sequence"/>
</dbReference>
<keyword evidence="3" id="KW-1185">Reference proteome</keyword>
<accession>A0A8K0WY42</accession>
<dbReference type="EMBL" id="JAGPXD010000007">
    <property type="protein sequence ID" value="KAH7347760.1"/>
    <property type="molecule type" value="Genomic_DNA"/>
</dbReference>
<feature type="chain" id="PRO_5035421218" description="Secreted protein" evidence="1">
    <location>
        <begin position="26"/>
        <end position="149"/>
    </location>
</feature>
<evidence type="ECO:0000256" key="1">
    <source>
        <dbReference type="SAM" id="SignalP"/>
    </source>
</evidence>
<proteinExistence type="predicted"/>
<keyword evidence="1" id="KW-0732">Signal</keyword>
<dbReference type="AlphaFoldDB" id="A0A8K0WY42"/>
<comment type="caution">
    <text evidence="2">The sequence shown here is derived from an EMBL/GenBank/DDBJ whole genome shotgun (WGS) entry which is preliminary data.</text>
</comment>
<sequence>MLMLMLLLLFSWLVLVLVLHQRGRGQHVSSSCRGLQPPPLMFPIRTITPLWLETKWIGTRVLIRDIKGASGSSRGLSGLSMDFHGCRISLRANRPSFDHEGPGTRFPCFSLVDDRAEYFVRLGAADGTRRYEAVTGPALRGGGRKLSRV</sequence>
<evidence type="ECO:0000313" key="2">
    <source>
        <dbReference type="EMBL" id="KAH7347760.1"/>
    </source>
</evidence>
<evidence type="ECO:0000313" key="3">
    <source>
        <dbReference type="Proteomes" id="UP000813385"/>
    </source>
</evidence>
<name>A0A8K0WY42_9PEZI</name>
<gene>
    <name evidence="2" type="ORF">B0T11DRAFT_322414</name>
</gene>
<organism evidence="2 3">
    <name type="scientific">Plectosphaerella cucumerina</name>
    <dbReference type="NCBI Taxonomy" id="40658"/>
    <lineage>
        <taxon>Eukaryota</taxon>
        <taxon>Fungi</taxon>
        <taxon>Dikarya</taxon>
        <taxon>Ascomycota</taxon>
        <taxon>Pezizomycotina</taxon>
        <taxon>Sordariomycetes</taxon>
        <taxon>Hypocreomycetidae</taxon>
        <taxon>Glomerellales</taxon>
        <taxon>Plectosphaerellaceae</taxon>
        <taxon>Plectosphaerella</taxon>
    </lineage>
</organism>
<feature type="signal peptide" evidence="1">
    <location>
        <begin position="1"/>
        <end position="25"/>
    </location>
</feature>
<protein>
    <recommendedName>
        <fullName evidence="4">Secreted protein</fullName>
    </recommendedName>
</protein>
<reference evidence="2" key="1">
    <citation type="journal article" date="2021" name="Nat. Commun.">
        <title>Genetic determinants of endophytism in the Arabidopsis root mycobiome.</title>
        <authorList>
            <person name="Mesny F."/>
            <person name="Miyauchi S."/>
            <person name="Thiergart T."/>
            <person name="Pickel B."/>
            <person name="Atanasova L."/>
            <person name="Karlsson M."/>
            <person name="Huettel B."/>
            <person name="Barry K.W."/>
            <person name="Haridas S."/>
            <person name="Chen C."/>
            <person name="Bauer D."/>
            <person name="Andreopoulos W."/>
            <person name="Pangilinan J."/>
            <person name="LaButti K."/>
            <person name="Riley R."/>
            <person name="Lipzen A."/>
            <person name="Clum A."/>
            <person name="Drula E."/>
            <person name="Henrissat B."/>
            <person name="Kohler A."/>
            <person name="Grigoriev I.V."/>
            <person name="Martin F.M."/>
            <person name="Hacquard S."/>
        </authorList>
    </citation>
    <scope>NUCLEOTIDE SEQUENCE</scope>
    <source>
        <strain evidence="2">MPI-CAGE-AT-0016</strain>
    </source>
</reference>
<evidence type="ECO:0008006" key="4">
    <source>
        <dbReference type="Google" id="ProtNLM"/>
    </source>
</evidence>